<dbReference type="Gene3D" id="3.10.100.10">
    <property type="entry name" value="Mannose-Binding Protein A, subunit A"/>
    <property type="match status" value="1"/>
</dbReference>
<keyword evidence="9" id="KW-1185">Reference proteome</keyword>
<dbReference type="GO" id="GO:0005537">
    <property type="term" value="F:D-mannose binding"/>
    <property type="evidence" value="ECO:0007669"/>
    <property type="project" value="Ensembl"/>
</dbReference>
<evidence type="ECO:0000256" key="7">
    <source>
        <dbReference type="SAM" id="Phobius"/>
    </source>
</evidence>
<dbReference type="GO" id="GO:0005886">
    <property type="term" value="C:plasma membrane"/>
    <property type="evidence" value="ECO:0007669"/>
    <property type="project" value="Ensembl"/>
</dbReference>
<evidence type="ECO:0000259" key="8">
    <source>
        <dbReference type="PROSITE" id="PS50041"/>
    </source>
</evidence>
<keyword evidence="2 7" id="KW-0812">Transmembrane</keyword>
<evidence type="ECO:0000256" key="3">
    <source>
        <dbReference type="ARBA" id="ARBA00022734"/>
    </source>
</evidence>
<dbReference type="PROSITE" id="PS50041">
    <property type="entry name" value="C_TYPE_LECTIN_2"/>
    <property type="match status" value="1"/>
</dbReference>
<dbReference type="GO" id="GO:0033080">
    <property type="term" value="P:immature T cell proliferation in thymus"/>
    <property type="evidence" value="ECO:0007669"/>
    <property type="project" value="Ensembl"/>
</dbReference>
<keyword evidence="7" id="KW-0472">Membrane</keyword>
<proteinExistence type="predicted"/>
<dbReference type="InterPro" id="IPR016187">
    <property type="entry name" value="CTDL_fold"/>
</dbReference>
<evidence type="ECO:0000313" key="9">
    <source>
        <dbReference type="Proteomes" id="UP000189704"/>
    </source>
</evidence>
<dbReference type="GO" id="GO:0046642">
    <property type="term" value="P:negative regulation of alpha-beta T cell proliferation"/>
    <property type="evidence" value="ECO:0007669"/>
    <property type="project" value="Ensembl"/>
</dbReference>
<dbReference type="GO" id="GO:0120274">
    <property type="term" value="F:virus coreceptor activity"/>
    <property type="evidence" value="ECO:0007669"/>
    <property type="project" value="Ensembl"/>
</dbReference>
<dbReference type="RefSeq" id="XP_008053826.1">
    <property type="nucleotide sequence ID" value="XM_008055635.1"/>
</dbReference>
<comment type="subcellular location">
    <subcellularLocation>
        <location evidence="1">Membrane</location>
        <topology evidence="1">Single-pass membrane protein</topology>
    </subcellularLocation>
</comment>
<dbReference type="Proteomes" id="UP000189704">
    <property type="component" value="Unplaced"/>
</dbReference>
<evidence type="ECO:0000256" key="6">
    <source>
        <dbReference type="SAM" id="Coils"/>
    </source>
</evidence>
<evidence type="ECO:0000256" key="5">
    <source>
        <dbReference type="ARBA" id="ARBA00023157"/>
    </source>
</evidence>
<evidence type="ECO:0000313" key="10">
    <source>
        <dbReference type="RefSeq" id="XP_008053826.1"/>
    </source>
</evidence>
<keyword evidence="6" id="KW-0175">Coiled coil</keyword>
<dbReference type="OMA" id="GQEDCVM"/>
<dbReference type="GO" id="GO:0046633">
    <property type="term" value="P:alpha-beta T cell proliferation"/>
    <property type="evidence" value="ECO:0007669"/>
    <property type="project" value="Ensembl"/>
</dbReference>
<dbReference type="KEGG" id="csyr:103257923"/>
<feature type="transmembrane region" description="Helical" evidence="7">
    <location>
        <begin position="33"/>
        <end position="55"/>
    </location>
</feature>
<dbReference type="InterPro" id="IPR016186">
    <property type="entry name" value="C-type_lectin-like/link_sf"/>
</dbReference>
<dbReference type="PANTHER" id="PTHR22803">
    <property type="entry name" value="MANNOSE, PHOSPHOLIPASE, LECTIN RECEPTOR RELATED"/>
    <property type="match status" value="1"/>
</dbReference>
<dbReference type="PROSITE" id="PS00615">
    <property type="entry name" value="C_TYPE_LECTIN_1"/>
    <property type="match status" value="1"/>
</dbReference>
<dbReference type="InterPro" id="IPR050111">
    <property type="entry name" value="C-type_lectin/snaclec_domain"/>
</dbReference>
<dbReference type="GO" id="GO:0097367">
    <property type="term" value="F:carbohydrate derivative binding"/>
    <property type="evidence" value="ECO:0007669"/>
    <property type="project" value="Ensembl"/>
</dbReference>
<dbReference type="CDD" id="cd03590">
    <property type="entry name" value="CLECT_DC-SIGN_like"/>
    <property type="match status" value="1"/>
</dbReference>
<gene>
    <name evidence="10" type="primary">CLEC4G</name>
</gene>
<dbReference type="GO" id="GO:0033088">
    <property type="term" value="P:negative regulation of immature T cell proliferation in thymus"/>
    <property type="evidence" value="ECO:0007669"/>
    <property type="project" value="Ensembl"/>
</dbReference>
<reference evidence="10" key="1">
    <citation type="submission" date="2025-08" db="UniProtKB">
        <authorList>
            <consortium name="RefSeq"/>
        </authorList>
    </citation>
    <scope>IDENTIFICATION</scope>
</reference>
<keyword evidence="3" id="KW-0430">Lectin</keyword>
<dbReference type="GO" id="GO:0030247">
    <property type="term" value="F:polysaccharide binding"/>
    <property type="evidence" value="ECO:0007669"/>
    <property type="project" value="Ensembl"/>
</dbReference>
<evidence type="ECO:0000256" key="1">
    <source>
        <dbReference type="ARBA" id="ARBA00004167"/>
    </source>
</evidence>
<dbReference type="InterPro" id="IPR033989">
    <property type="entry name" value="CD209-like_CTLD"/>
</dbReference>
<dbReference type="OrthoDB" id="6133475at2759"/>
<dbReference type="GO" id="GO:0001618">
    <property type="term" value="F:virus receptor activity"/>
    <property type="evidence" value="ECO:0007669"/>
    <property type="project" value="Ensembl"/>
</dbReference>
<evidence type="ECO:0000256" key="4">
    <source>
        <dbReference type="ARBA" id="ARBA00022989"/>
    </source>
</evidence>
<dbReference type="AlphaFoldDB" id="A0A1U7TJA4"/>
<dbReference type="GO" id="GO:0002710">
    <property type="term" value="P:negative regulation of T cell mediated immunity"/>
    <property type="evidence" value="ECO:0007669"/>
    <property type="project" value="Ensembl"/>
</dbReference>
<feature type="coiled-coil region" evidence="6">
    <location>
        <begin position="103"/>
        <end position="130"/>
    </location>
</feature>
<dbReference type="CTD" id="339390"/>
<dbReference type="GO" id="GO:1903902">
    <property type="term" value="P:positive regulation of viral life cycle"/>
    <property type="evidence" value="ECO:0007669"/>
    <property type="project" value="Ensembl"/>
</dbReference>
<dbReference type="GeneID" id="103257923"/>
<name>A0A1U7TJA4_CARSF</name>
<accession>A0A1U7TJA4</accession>
<dbReference type="GO" id="GO:0002456">
    <property type="term" value="P:T cell mediated immunity"/>
    <property type="evidence" value="ECO:0007669"/>
    <property type="project" value="Ensembl"/>
</dbReference>
<sequence length="294" mass="32717">MDTTTKYSKWDSRPEEVPRGPWGCWEYGSRRPLFLALAFLVATVLWAVILSILVSKASTESGALRGSQDLLRRNASKQTTVLGALKEEIGACHNCCSGAHVELQTMSAELGKAQAKLMEQESALKDLSEQVTQGLAKAGRDREDVRSELFRVLGTIRFQNSSCEPCPASWLPFEGSCYYFSENKASWVAAQTHCAGASAHLVIVGGLEEQNFLTRNTAGRGYWMGLRAVRHLGKVQSYQWVDGVALSFSHWNQGEPNDSRGRENCVMLLHTGLWNDAPCDNERDNWICEKRHSC</sequence>
<dbReference type="SMART" id="SM00034">
    <property type="entry name" value="CLECT"/>
    <property type="match status" value="1"/>
</dbReference>
<protein>
    <submittedName>
        <fullName evidence="10">C-type lectin domain family 4 member G isoform X1</fullName>
    </submittedName>
</protein>
<keyword evidence="5" id="KW-1015">Disulfide bond</keyword>
<evidence type="ECO:0000256" key="2">
    <source>
        <dbReference type="ARBA" id="ARBA00022692"/>
    </source>
</evidence>
<feature type="domain" description="C-type lectin" evidence="8">
    <location>
        <begin position="173"/>
        <end position="283"/>
    </location>
</feature>
<dbReference type="Pfam" id="PF00059">
    <property type="entry name" value="Lectin_C"/>
    <property type="match status" value="1"/>
</dbReference>
<dbReference type="SUPFAM" id="SSF56436">
    <property type="entry name" value="C-type lectin-like"/>
    <property type="match status" value="1"/>
</dbReference>
<keyword evidence="4 7" id="KW-1133">Transmembrane helix</keyword>
<dbReference type="InterPro" id="IPR001304">
    <property type="entry name" value="C-type_lectin-like"/>
</dbReference>
<organism evidence="9 10">
    <name type="scientific">Carlito syrichta</name>
    <name type="common">Philippine tarsier</name>
    <name type="synonym">Tarsius syrichta</name>
    <dbReference type="NCBI Taxonomy" id="1868482"/>
    <lineage>
        <taxon>Eukaryota</taxon>
        <taxon>Metazoa</taxon>
        <taxon>Chordata</taxon>
        <taxon>Craniata</taxon>
        <taxon>Vertebrata</taxon>
        <taxon>Euteleostomi</taxon>
        <taxon>Mammalia</taxon>
        <taxon>Eutheria</taxon>
        <taxon>Euarchontoglires</taxon>
        <taxon>Primates</taxon>
        <taxon>Haplorrhini</taxon>
        <taxon>Tarsiiformes</taxon>
        <taxon>Tarsiidae</taxon>
        <taxon>Carlito</taxon>
    </lineage>
</organism>
<dbReference type="GO" id="GO:0070061">
    <property type="term" value="F:fructose binding"/>
    <property type="evidence" value="ECO:0007669"/>
    <property type="project" value="Ensembl"/>
</dbReference>
<dbReference type="InterPro" id="IPR018378">
    <property type="entry name" value="C-type_lectin_CS"/>
</dbReference>